<dbReference type="EMBL" id="JSYL01000005">
    <property type="protein sequence ID" value="KIA88775.1"/>
    <property type="molecule type" value="Genomic_DNA"/>
</dbReference>
<accession>A0A0C1D4T5</accession>
<comment type="caution">
    <text evidence="1">The sequence shown here is derived from an EMBL/GenBank/DDBJ whole genome shotgun (WGS) entry which is preliminary data.</text>
</comment>
<organism evidence="1 2">
    <name type="scientific">Kaistella jeonii</name>
    <dbReference type="NCBI Taxonomy" id="266749"/>
    <lineage>
        <taxon>Bacteria</taxon>
        <taxon>Pseudomonadati</taxon>
        <taxon>Bacteroidota</taxon>
        <taxon>Flavobacteriia</taxon>
        <taxon>Flavobacteriales</taxon>
        <taxon>Weeksellaceae</taxon>
        <taxon>Chryseobacterium group</taxon>
        <taxon>Kaistella</taxon>
    </lineage>
</organism>
<protein>
    <submittedName>
        <fullName evidence="1">Uncharacterized protein</fullName>
    </submittedName>
</protein>
<proteinExistence type="predicted"/>
<keyword evidence="2" id="KW-1185">Reference proteome</keyword>
<reference evidence="1 2" key="1">
    <citation type="submission" date="2014-10" db="EMBL/GenBank/DDBJ databases">
        <title>Kaistella jeonii genome.</title>
        <authorList>
            <person name="Clayton J.T."/>
            <person name="Newman J.D."/>
        </authorList>
    </citation>
    <scope>NUCLEOTIDE SEQUENCE [LARGE SCALE GENOMIC DNA]</scope>
    <source>
        <strain evidence="1 2">DSM 17048</strain>
    </source>
</reference>
<gene>
    <name evidence="1" type="ORF">OA86_08925</name>
</gene>
<name>A0A0C1D4T5_9FLAO</name>
<sequence length="199" mass="22193">MVLVFLLSFLQSSAQLILQGENIFTLKNDAVIIADGIVYSSIKKVTSTPVINNSKIFIVKGTIVSNLGDHTNAEVVYLDHSKINQPLRVKNKKKVASRAKIKSKVENEIPIAKEIIKTFDDPNSDSRFSCKSSSKVFALLSNWNSSFKKLVSVELSHSKAKFFLSISEKLNLEFYLQNNSISRFVSSFSVRPPPLLPLS</sequence>
<dbReference type="Proteomes" id="UP000031473">
    <property type="component" value="Unassembled WGS sequence"/>
</dbReference>
<evidence type="ECO:0000313" key="2">
    <source>
        <dbReference type="Proteomes" id="UP000031473"/>
    </source>
</evidence>
<evidence type="ECO:0000313" key="1">
    <source>
        <dbReference type="EMBL" id="KIA88775.1"/>
    </source>
</evidence>
<dbReference type="AlphaFoldDB" id="A0A0C1D4T5"/>